<accession>A0A4U8SVX7</accession>
<dbReference type="Proteomes" id="UP000029921">
    <property type="component" value="Unassembled WGS sequence"/>
</dbReference>
<dbReference type="EMBL" id="JRPE02000027">
    <property type="protein sequence ID" value="TLD91074.1"/>
    <property type="molecule type" value="Genomic_DNA"/>
</dbReference>
<protein>
    <submittedName>
        <fullName evidence="1">Uncharacterized protein</fullName>
    </submittedName>
</protein>
<evidence type="ECO:0000313" key="1">
    <source>
        <dbReference type="EMBL" id="TLD91074.1"/>
    </source>
</evidence>
<sequence>MVGEQNKEVKEIKIEHEIYITIERYCELKNICKRTFYNLKKQNKIPFKTITRKGFGKKHFLVVAPKDIVSIDKDNNIIIYKNI</sequence>
<reference evidence="1 2" key="1">
    <citation type="journal article" date="2014" name="Genome Announc.">
        <title>Draft genome sequences of eight enterohepatic helicobacter species isolated from both laboratory and wild rodents.</title>
        <authorList>
            <person name="Sheh A."/>
            <person name="Shen Z."/>
            <person name="Fox J.G."/>
        </authorList>
    </citation>
    <scope>NUCLEOTIDE SEQUENCE [LARGE SCALE GENOMIC DNA]</scope>
    <source>
        <strain evidence="1 2">MIT 96-1001</strain>
    </source>
</reference>
<proteinExistence type="predicted"/>
<keyword evidence="2" id="KW-1185">Reference proteome</keyword>
<comment type="caution">
    <text evidence="1">The sequence shown here is derived from an EMBL/GenBank/DDBJ whole genome shotgun (WGS) entry which is preliminary data.</text>
</comment>
<dbReference type="AlphaFoldDB" id="A0A4U8SVX7"/>
<organism evidence="1 2">
    <name type="scientific">Helicobacter magdeburgensis</name>
    <dbReference type="NCBI Taxonomy" id="471858"/>
    <lineage>
        <taxon>Bacteria</taxon>
        <taxon>Pseudomonadati</taxon>
        <taxon>Campylobacterota</taxon>
        <taxon>Epsilonproteobacteria</taxon>
        <taxon>Campylobacterales</taxon>
        <taxon>Helicobacteraceae</taxon>
        <taxon>Helicobacter</taxon>
    </lineage>
</organism>
<gene>
    <name evidence="1" type="ORF">LS74_010430</name>
</gene>
<dbReference type="RefSeq" id="WP_034588771.1">
    <property type="nucleotide sequence ID" value="NZ_JRPE02000027.1"/>
</dbReference>
<name>A0A4U8SVX7_9HELI</name>
<evidence type="ECO:0000313" key="2">
    <source>
        <dbReference type="Proteomes" id="UP000029921"/>
    </source>
</evidence>